<evidence type="ECO:0000313" key="9">
    <source>
        <dbReference type="Proteomes" id="UP000255024"/>
    </source>
</evidence>
<evidence type="ECO:0000256" key="6">
    <source>
        <dbReference type="SAM" id="Phobius"/>
    </source>
</evidence>
<feature type="transmembrane region" description="Helical" evidence="6">
    <location>
        <begin position="139"/>
        <end position="158"/>
    </location>
</feature>
<sequence>MSEKRTAISAALTSIMCVQGGASLAKRLFPVLGPAGASSLRIGLSAILLLLINRPNFKALTKQQWLCCLGYGVSIGGMNLLFYFAIERVPLGLGVTVEFVGPLLLALFLSRKVLDVLWALLACAGILLIVPWKSNNVDLIGLGMAFTAGMFWVGYIVMGSKVSKLIDGRTAVTIGTLFAAMIIVPVGIASGGLVHLTLNLFLLGLAVAILSSALPFTLDLVTMKRMPAKSFSILTSLHPAFAALSGLLFLGEALSLIQWLSVACVVFASIGTTITSSKVS</sequence>
<keyword evidence="9" id="KW-1185">Reference proteome</keyword>
<name>A0A378RKJ4_MYROD</name>
<feature type="transmembrane region" description="Helical" evidence="6">
    <location>
        <begin position="256"/>
        <end position="275"/>
    </location>
</feature>
<gene>
    <name evidence="8" type="primary">rhtA</name>
    <name evidence="8" type="ORF">NCTC11179_01041</name>
</gene>
<feature type="transmembrane region" description="Helical" evidence="6">
    <location>
        <begin position="65"/>
        <end position="85"/>
    </location>
</feature>
<evidence type="ECO:0000259" key="7">
    <source>
        <dbReference type="Pfam" id="PF00892"/>
    </source>
</evidence>
<dbReference type="PANTHER" id="PTHR32322:SF2">
    <property type="entry name" value="EAMA DOMAIN-CONTAINING PROTEIN"/>
    <property type="match status" value="1"/>
</dbReference>
<feature type="transmembrane region" description="Helical" evidence="6">
    <location>
        <begin position="200"/>
        <end position="218"/>
    </location>
</feature>
<dbReference type="EMBL" id="UGQL01000001">
    <property type="protein sequence ID" value="STZ27505.1"/>
    <property type="molecule type" value="Genomic_DNA"/>
</dbReference>
<keyword evidence="3 6" id="KW-0812">Transmembrane</keyword>
<evidence type="ECO:0000256" key="4">
    <source>
        <dbReference type="ARBA" id="ARBA00022989"/>
    </source>
</evidence>
<evidence type="ECO:0000256" key="3">
    <source>
        <dbReference type="ARBA" id="ARBA00022692"/>
    </source>
</evidence>
<dbReference type="Proteomes" id="UP000255024">
    <property type="component" value="Unassembled WGS sequence"/>
</dbReference>
<feature type="transmembrane region" description="Helical" evidence="6">
    <location>
        <begin position="35"/>
        <end position="53"/>
    </location>
</feature>
<evidence type="ECO:0000256" key="2">
    <source>
        <dbReference type="ARBA" id="ARBA00007362"/>
    </source>
</evidence>
<dbReference type="InterPro" id="IPR000620">
    <property type="entry name" value="EamA_dom"/>
</dbReference>
<comment type="subcellular location">
    <subcellularLocation>
        <location evidence="1">Membrane</location>
        <topology evidence="1">Multi-pass membrane protein</topology>
    </subcellularLocation>
</comment>
<feature type="domain" description="EamA" evidence="7">
    <location>
        <begin position="140"/>
        <end position="272"/>
    </location>
</feature>
<proteinExistence type="inferred from homology"/>
<dbReference type="InterPro" id="IPR037185">
    <property type="entry name" value="EmrE-like"/>
</dbReference>
<dbReference type="RefSeq" id="WP_115090429.1">
    <property type="nucleotide sequence ID" value="NZ_CP068107.1"/>
</dbReference>
<evidence type="ECO:0000256" key="5">
    <source>
        <dbReference type="ARBA" id="ARBA00023136"/>
    </source>
</evidence>
<evidence type="ECO:0000313" key="8">
    <source>
        <dbReference type="EMBL" id="STZ27505.1"/>
    </source>
</evidence>
<feature type="transmembrane region" description="Helical" evidence="6">
    <location>
        <begin position="116"/>
        <end position="133"/>
    </location>
</feature>
<reference evidence="8 9" key="1">
    <citation type="submission" date="2018-06" db="EMBL/GenBank/DDBJ databases">
        <authorList>
            <consortium name="Pathogen Informatics"/>
            <person name="Doyle S."/>
        </authorList>
    </citation>
    <scope>NUCLEOTIDE SEQUENCE [LARGE SCALE GENOMIC DNA]</scope>
    <source>
        <strain evidence="8 9">NCTC11179</strain>
    </source>
</reference>
<dbReference type="Pfam" id="PF00892">
    <property type="entry name" value="EamA"/>
    <property type="match status" value="1"/>
</dbReference>
<dbReference type="InterPro" id="IPR050638">
    <property type="entry name" value="AA-Vitamin_Transporters"/>
</dbReference>
<dbReference type="AlphaFoldDB" id="A0A378RKJ4"/>
<comment type="similarity">
    <text evidence="2">Belongs to the EamA transporter family.</text>
</comment>
<accession>A0A378RKJ4</accession>
<dbReference type="GO" id="GO:0016020">
    <property type="term" value="C:membrane"/>
    <property type="evidence" value="ECO:0007669"/>
    <property type="project" value="UniProtKB-SubCell"/>
</dbReference>
<keyword evidence="4 6" id="KW-1133">Transmembrane helix</keyword>
<dbReference type="PANTHER" id="PTHR32322">
    <property type="entry name" value="INNER MEMBRANE TRANSPORTER"/>
    <property type="match status" value="1"/>
</dbReference>
<organism evidence="8 9">
    <name type="scientific">Myroides odoratus</name>
    <name type="common">Flavobacterium odoratum</name>
    <dbReference type="NCBI Taxonomy" id="256"/>
    <lineage>
        <taxon>Bacteria</taxon>
        <taxon>Pseudomonadati</taxon>
        <taxon>Bacteroidota</taxon>
        <taxon>Flavobacteriia</taxon>
        <taxon>Flavobacteriales</taxon>
        <taxon>Flavobacteriaceae</taxon>
        <taxon>Myroides</taxon>
    </lineage>
</organism>
<feature type="transmembrane region" description="Helical" evidence="6">
    <location>
        <begin position="170"/>
        <end position="194"/>
    </location>
</feature>
<keyword evidence="5 6" id="KW-0472">Membrane</keyword>
<evidence type="ECO:0000256" key="1">
    <source>
        <dbReference type="ARBA" id="ARBA00004141"/>
    </source>
</evidence>
<dbReference type="SUPFAM" id="SSF103481">
    <property type="entry name" value="Multidrug resistance efflux transporter EmrE"/>
    <property type="match status" value="2"/>
</dbReference>
<protein>
    <submittedName>
        <fullName evidence="8">Inner membrane transporter rhtA</fullName>
    </submittedName>
</protein>